<dbReference type="AlphaFoldDB" id="A0AA39LUE6"/>
<protein>
    <submittedName>
        <fullName evidence="1">Uncharacterized protein</fullName>
    </submittedName>
</protein>
<name>A0AA39LUE6_9BILA</name>
<comment type="caution">
    <text evidence="1">The sequence shown here is derived from an EMBL/GenBank/DDBJ whole genome shotgun (WGS) entry which is preliminary data.</text>
</comment>
<gene>
    <name evidence="1" type="ORF">QR680_004888</name>
</gene>
<dbReference type="EMBL" id="JAUCMV010000003">
    <property type="protein sequence ID" value="KAK0409997.1"/>
    <property type="molecule type" value="Genomic_DNA"/>
</dbReference>
<organism evidence="1 2">
    <name type="scientific">Steinernema hermaphroditum</name>
    <dbReference type="NCBI Taxonomy" id="289476"/>
    <lineage>
        <taxon>Eukaryota</taxon>
        <taxon>Metazoa</taxon>
        <taxon>Ecdysozoa</taxon>
        <taxon>Nematoda</taxon>
        <taxon>Chromadorea</taxon>
        <taxon>Rhabditida</taxon>
        <taxon>Tylenchina</taxon>
        <taxon>Panagrolaimomorpha</taxon>
        <taxon>Strongyloidoidea</taxon>
        <taxon>Steinernematidae</taxon>
        <taxon>Steinernema</taxon>
    </lineage>
</organism>
<sequence length="469" mass="52694">MTSRLRDRSRNEKIGTVIGQRLGNRVAISFAMSPIPDNGSKTVEDENVENAPAQVCGVLRVGPGITVRAFENHNVTPRRMVTRIRCPLGCGPQLKEWLCEKCRKQVLFSVTGNCFCPCGEYSAMGAEYRCNEAVHILMKRASKFVIQEDYNVAVISADRSQSLKFLQAINTGKQSSQEGVDGISVVTRNQEMFRFVDVADEESFKSFSVYHGVCIVSGAYPCSIQEEKQIAVEKFGPAALKNVVVCVLQKEGGSSEDTQFIDSDMTFNALFYSDPPSADQVECLLKSVSTMAPIGRRLTEALPIEEAKHYGENLLVLCRMLTELVSNNIKLLTDFVPGENVRKTFLITSSAVDPRLTPSLMDVNPVKMQFLPNCGEWYAEVFIVDFNETMKKGVDPNVLKLLEAEKKSFWEMTEELSTMLVKGPACIDDNKLILEIREKLMKSRYREEVYEFLSVAEWHYKEEPESELC</sequence>
<accession>A0AA39LUE6</accession>
<proteinExistence type="predicted"/>
<keyword evidence="2" id="KW-1185">Reference proteome</keyword>
<reference evidence="1" key="1">
    <citation type="submission" date="2023-06" db="EMBL/GenBank/DDBJ databases">
        <title>Genomic analysis of the entomopathogenic nematode Steinernema hermaphroditum.</title>
        <authorList>
            <person name="Schwarz E.M."/>
            <person name="Heppert J.K."/>
            <person name="Baniya A."/>
            <person name="Schwartz H.T."/>
            <person name="Tan C.-H."/>
            <person name="Antoshechkin I."/>
            <person name="Sternberg P.W."/>
            <person name="Goodrich-Blair H."/>
            <person name="Dillman A.R."/>
        </authorList>
    </citation>
    <scope>NUCLEOTIDE SEQUENCE</scope>
    <source>
        <strain evidence="1">PS9179</strain>
        <tissue evidence="1">Whole animal</tissue>
    </source>
</reference>
<dbReference type="Proteomes" id="UP001175271">
    <property type="component" value="Unassembled WGS sequence"/>
</dbReference>
<evidence type="ECO:0000313" key="2">
    <source>
        <dbReference type="Proteomes" id="UP001175271"/>
    </source>
</evidence>
<evidence type="ECO:0000313" key="1">
    <source>
        <dbReference type="EMBL" id="KAK0409997.1"/>
    </source>
</evidence>